<comment type="caution">
    <text evidence="3">The sequence shown here is derived from an EMBL/GenBank/DDBJ whole genome shotgun (WGS) entry which is preliminary data.</text>
</comment>
<dbReference type="EMBL" id="VFJE01000049">
    <property type="protein sequence ID" value="TPD72296.1"/>
    <property type="molecule type" value="Genomic_DNA"/>
</dbReference>
<feature type="domain" description="Lipid/polyisoprenoid-binding YceI-like" evidence="2">
    <location>
        <begin position="23"/>
        <end position="181"/>
    </location>
</feature>
<accession>A0A501QJY6</accession>
<reference evidence="3 4" key="1">
    <citation type="submission" date="2019-06" db="EMBL/GenBank/DDBJ databases">
        <title>Flavobacterium sp. MaA-Y11 from geoumgang.</title>
        <authorList>
            <person name="Jeong S."/>
        </authorList>
    </citation>
    <scope>NUCLEOTIDE SEQUENCE [LARGE SCALE GENOMIC DNA]</scope>
    <source>
        <strain evidence="3 4">MaA-Y11</strain>
    </source>
</reference>
<proteinExistence type="predicted"/>
<dbReference type="InterPro" id="IPR036761">
    <property type="entry name" value="TTHA0802/YceI-like_sf"/>
</dbReference>
<feature type="chain" id="PRO_5021470650" evidence="1">
    <location>
        <begin position="22"/>
        <end position="183"/>
    </location>
</feature>
<dbReference type="Pfam" id="PF04264">
    <property type="entry name" value="YceI"/>
    <property type="match status" value="1"/>
</dbReference>
<dbReference type="PANTHER" id="PTHR34406:SF1">
    <property type="entry name" value="PROTEIN YCEI"/>
    <property type="match status" value="1"/>
</dbReference>
<organism evidence="3 4">
    <name type="scientific">Flavobacterium microcysteis</name>
    <dbReference type="NCBI Taxonomy" id="2596891"/>
    <lineage>
        <taxon>Bacteria</taxon>
        <taxon>Pseudomonadati</taxon>
        <taxon>Bacteroidota</taxon>
        <taxon>Flavobacteriia</taxon>
        <taxon>Flavobacteriales</taxon>
        <taxon>Flavobacteriaceae</taxon>
        <taxon>Flavobacterium</taxon>
    </lineage>
</organism>
<feature type="signal peptide" evidence="1">
    <location>
        <begin position="1"/>
        <end position="21"/>
    </location>
</feature>
<dbReference type="SMART" id="SM00867">
    <property type="entry name" value="YceI"/>
    <property type="match status" value="1"/>
</dbReference>
<evidence type="ECO:0000313" key="4">
    <source>
        <dbReference type="Proteomes" id="UP000319175"/>
    </source>
</evidence>
<dbReference type="PANTHER" id="PTHR34406">
    <property type="entry name" value="PROTEIN YCEI"/>
    <property type="match status" value="1"/>
</dbReference>
<sequence>MLKNKLPLLTLFLLGALSANAQKYITKNGNVKFEASVPSFEEVAAESKSTSAVFETSTGDFAALTLVKGFRFKVALMEEHFNENYVESDKYPKASFKGKVDDFDASQVTTAEKTVTITGDLTLHGKTKRVSSTAKISKSGAAYKISGSFSVKPEDFGIEIPKIVSKKVADKVSVDYNFLLNKQ</sequence>
<dbReference type="Gene3D" id="2.40.128.110">
    <property type="entry name" value="Lipid/polyisoprenoid-binding, YceI-like"/>
    <property type="match status" value="1"/>
</dbReference>
<dbReference type="AlphaFoldDB" id="A0A501QJY6"/>
<evidence type="ECO:0000256" key="1">
    <source>
        <dbReference type="SAM" id="SignalP"/>
    </source>
</evidence>
<reference evidence="3 4" key="2">
    <citation type="submission" date="2019-06" db="EMBL/GenBank/DDBJ databases">
        <authorList>
            <person name="Seo Y."/>
        </authorList>
    </citation>
    <scope>NUCLEOTIDE SEQUENCE [LARGE SCALE GENOMIC DNA]</scope>
    <source>
        <strain evidence="3 4">MaA-Y11</strain>
    </source>
</reference>
<dbReference type="OrthoDB" id="116832at2"/>
<evidence type="ECO:0000259" key="2">
    <source>
        <dbReference type="SMART" id="SM00867"/>
    </source>
</evidence>
<keyword evidence="4" id="KW-1185">Reference proteome</keyword>
<dbReference type="InterPro" id="IPR007372">
    <property type="entry name" value="Lipid/polyisoprenoid-bd_YceI"/>
</dbReference>
<keyword evidence="1" id="KW-0732">Signal</keyword>
<dbReference type="Proteomes" id="UP000319175">
    <property type="component" value="Unassembled WGS sequence"/>
</dbReference>
<name>A0A501QJY6_9FLAO</name>
<dbReference type="SUPFAM" id="SSF101874">
    <property type="entry name" value="YceI-like"/>
    <property type="match status" value="1"/>
</dbReference>
<protein>
    <submittedName>
        <fullName evidence="3">YceI family protein</fullName>
    </submittedName>
</protein>
<evidence type="ECO:0000313" key="3">
    <source>
        <dbReference type="EMBL" id="TPD72296.1"/>
    </source>
</evidence>
<gene>
    <name evidence="3" type="ORF">FJA49_02515</name>
</gene>